<dbReference type="CDD" id="cd05247">
    <property type="entry name" value="UDP_G4E_1_SDR_e"/>
    <property type="match status" value="1"/>
</dbReference>
<dbReference type="InterPro" id="IPR005886">
    <property type="entry name" value="UDP_G4E"/>
</dbReference>
<dbReference type="NCBIfam" id="TIGR01179">
    <property type="entry name" value="galE"/>
    <property type="match status" value="1"/>
</dbReference>
<dbReference type="InterPro" id="IPR016040">
    <property type="entry name" value="NAD(P)-bd_dom"/>
</dbReference>
<dbReference type="UniPathway" id="UPA00214"/>
<dbReference type="PANTHER" id="PTHR43725:SF47">
    <property type="entry name" value="UDP-GLUCOSE 4-EPIMERASE"/>
    <property type="match status" value="1"/>
</dbReference>
<evidence type="ECO:0000256" key="6">
    <source>
        <dbReference type="ARBA" id="ARBA00023235"/>
    </source>
</evidence>
<comment type="similarity">
    <text evidence="9">In the C-terminal section; belongs to the aldose epimerase family.</text>
</comment>
<dbReference type="GO" id="GO:0006012">
    <property type="term" value="P:galactose metabolic process"/>
    <property type="evidence" value="ECO:0007669"/>
    <property type="project" value="UniProtKB-UniPathway"/>
</dbReference>
<accession>A0A8H7VFH9</accession>
<evidence type="ECO:0000256" key="1">
    <source>
        <dbReference type="ARBA" id="ARBA00000083"/>
    </source>
</evidence>
<proteinExistence type="inferred from homology"/>
<sequence>MSEKAVLVTGGAGYIGSHTVIELLNTDQKVVVIDNLTNSSYEAIRRIETITEKKVIFYKVDILDKKALLEVFQRHEIWAVIHFAGLKAVGESSKIPLDYYYNNISGTISLLQAMKESNVNNIVFSSSATVYGDPTVIPIPETLPTGSTNPYGRTKQFIEHIIRDLCTAEGNWNAALLRYFNPAGAHPSGILGENPLGVPNNLMPFLAQVAIGKRECLSVFGNDYDTPDGTCIRDYINVVDLAKGHLAALNKMKDDPGCVEYNLGTGHGNTVLEMIHAFSKAVGHELPYKIVERRPGDVRNLTANPTKANKELHWKAEVGLDETCASLWNWQTKNLNGLEDCPGEAPAETIISYM</sequence>
<dbReference type="AlphaFoldDB" id="A0A8H7VFH9"/>
<organism evidence="12 13">
    <name type="scientific">Circinella minor</name>
    <dbReference type="NCBI Taxonomy" id="1195481"/>
    <lineage>
        <taxon>Eukaryota</taxon>
        <taxon>Fungi</taxon>
        <taxon>Fungi incertae sedis</taxon>
        <taxon>Mucoromycota</taxon>
        <taxon>Mucoromycotina</taxon>
        <taxon>Mucoromycetes</taxon>
        <taxon>Mucorales</taxon>
        <taxon>Lichtheimiaceae</taxon>
        <taxon>Circinella</taxon>
    </lineage>
</organism>
<comment type="caution">
    <text evidence="12">The sequence shown here is derived from an EMBL/GenBank/DDBJ whole genome shotgun (WGS) entry which is preliminary data.</text>
</comment>
<evidence type="ECO:0000256" key="10">
    <source>
        <dbReference type="RuleBase" id="RU366046"/>
    </source>
</evidence>
<evidence type="ECO:0000259" key="11">
    <source>
        <dbReference type="Pfam" id="PF16363"/>
    </source>
</evidence>
<dbReference type="EC" id="5.1.3.2" evidence="10"/>
<keyword evidence="13" id="KW-1185">Reference proteome</keyword>
<comment type="subunit">
    <text evidence="10">Homodimer.</text>
</comment>
<comment type="function">
    <text evidence="7">Mutarotase converts alpha-aldose to the beta-anomer. It is active on D-glucose, L-arabinose, D-xylose, D-galactose, maltose and lactose.</text>
</comment>
<dbReference type="SUPFAM" id="SSF51735">
    <property type="entry name" value="NAD(P)-binding Rossmann-fold domains"/>
    <property type="match status" value="1"/>
</dbReference>
<keyword evidence="10" id="KW-0119">Carbohydrate metabolism</keyword>
<dbReference type="InterPro" id="IPR036291">
    <property type="entry name" value="NAD(P)-bd_dom_sf"/>
</dbReference>
<evidence type="ECO:0000256" key="8">
    <source>
        <dbReference type="ARBA" id="ARBA00037955"/>
    </source>
</evidence>
<keyword evidence="6 10" id="KW-0413">Isomerase</keyword>
<keyword evidence="5 10" id="KW-0520">NAD</keyword>
<evidence type="ECO:0000313" key="13">
    <source>
        <dbReference type="Proteomes" id="UP000646827"/>
    </source>
</evidence>
<evidence type="ECO:0000256" key="3">
    <source>
        <dbReference type="ARBA" id="ARBA00004947"/>
    </source>
</evidence>
<comment type="similarity">
    <text evidence="8">In the N-terminal section; belongs to the NAD(P)-dependent epimerase/dehydratase family.</text>
</comment>
<evidence type="ECO:0000256" key="4">
    <source>
        <dbReference type="ARBA" id="ARBA00005028"/>
    </source>
</evidence>
<gene>
    <name evidence="12" type="ORF">INT45_013639</name>
</gene>
<name>A0A8H7VFH9_9FUNG</name>
<dbReference type="GO" id="GO:0005829">
    <property type="term" value="C:cytosol"/>
    <property type="evidence" value="ECO:0007669"/>
    <property type="project" value="TreeGrafter"/>
</dbReference>
<dbReference type="OrthoDB" id="9402762at2759"/>
<comment type="pathway">
    <text evidence="4">Carbohydrate metabolism; hexose metabolism.</text>
</comment>
<dbReference type="Gene3D" id="3.40.50.720">
    <property type="entry name" value="NAD(P)-binding Rossmann-like Domain"/>
    <property type="match status" value="1"/>
</dbReference>
<dbReference type="NCBIfam" id="NF007956">
    <property type="entry name" value="PRK10675.1"/>
    <property type="match status" value="1"/>
</dbReference>
<dbReference type="GO" id="GO:0003978">
    <property type="term" value="F:UDP-glucose 4-epimerase activity"/>
    <property type="evidence" value="ECO:0007669"/>
    <property type="project" value="UniProtKB-UniRule"/>
</dbReference>
<dbReference type="Proteomes" id="UP000646827">
    <property type="component" value="Unassembled WGS sequence"/>
</dbReference>
<evidence type="ECO:0000256" key="9">
    <source>
        <dbReference type="ARBA" id="ARBA00038238"/>
    </source>
</evidence>
<dbReference type="Pfam" id="PF16363">
    <property type="entry name" value="GDP_Man_Dehyd"/>
    <property type="match status" value="1"/>
</dbReference>
<comment type="cofactor">
    <cofactor evidence="2 10">
        <name>NAD(+)</name>
        <dbReference type="ChEBI" id="CHEBI:57540"/>
    </cofactor>
</comment>
<comment type="pathway">
    <text evidence="3 10">Carbohydrate metabolism; galactose metabolism.</text>
</comment>
<evidence type="ECO:0000256" key="5">
    <source>
        <dbReference type="ARBA" id="ARBA00023027"/>
    </source>
</evidence>
<dbReference type="Gene3D" id="3.90.25.10">
    <property type="entry name" value="UDP-galactose 4-epimerase, domain 1"/>
    <property type="match status" value="1"/>
</dbReference>
<dbReference type="PANTHER" id="PTHR43725">
    <property type="entry name" value="UDP-GLUCOSE 4-EPIMERASE"/>
    <property type="match status" value="1"/>
</dbReference>
<dbReference type="EMBL" id="JAEPRB010000221">
    <property type="protein sequence ID" value="KAG2218585.1"/>
    <property type="molecule type" value="Genomic_DNA"/>
</dbReference>
<evidence type="ECO:0000256" key="2">
    <source>
        <dbReference type="ARBA" id="ARBA00001911"/>
    </source>
</evidence>
<evidence type="ECO:0000313" key="12">
    <source>
        <dbReference type="EMBL" id="KAG2218585.1"/>
    </source>
</evidence>
<comment type="similarity">
    <text evidence="10">Belongs to the NAD(P)-dependent epimerase/dehydratase family.</text>
</comment>
<feature type="domain" description="NAD(P)-binding" evidence="11">
    <location>
        <begin position="7"/>
        <end position="325"/>
    </location>
</feature>
<protein>
    <recommendedName>
        <fullName evidence="10">UDP-glucose 4-epimerase</fullName>
        <ecNumber evidence="10">5.1.3.2</ecNumber>
    </recommendedName>
</protein>
<reference evidence="12 13" key="1">
    <citation type="submission" date="2020-12" db="EMBL/GenBank/DDBJ databases">
        <title>Metabolic potential, ecology and presence of endohyphal bacteria is reflected in genomic diversity of Mucoromycotina.</title>
        <authorList>
            <person name="Muszewska A."/>
            <person name="Okrasinska A."/>
            <person name="Steczkiewicz K."/>
            <person name="Drgas O."/>
            <person name="Orlowska M."/>
            <person name="Perlinska-Lenart U."/>
            <person name="Aleksandrzak-Piekarczyk T."/>
            <person name="Szatraj K."/>
            <person name="Zielenkiewicz U."/>
            <person name="Pilsyk S."/>
            <person name="Malc E."/>
            <person name="Mieczkowski P."/>
            <person name="Kruszewska J.S."/>
            <person name="Biernat P."/>
            <person name="Pawlowska J."/>
        </authorList>
    </citation>
    <scope>NUCLEOTIDE SEQUENCE [LARGE SCALE GENOMIC DNA]</scope>
    <source>
        <strain evidence="12 13">CBS 142.35</strain>
    </source>
</reference>
<comment type="catalytic activity">
    <reaction evidence="1 10">
        <text>UDP-alpha-D-glucose = UDP-alpha-D-galactose</text>
        <dbReference type="Rhea" id="RHEA:22168"/>
        <dbReference type="ChEBI" id="CHEBI:58885"/>
        <dbReference type="ChEBI" id="CHEBI:66914"/>
        <dbReference type="EC" id="5.1.3.2"/>
    </reaction>
</comment>
<evidence type="ECO:0000256" key="7">
    <source>
        <dbReference type="ARBA" id="ARBA00037676"/>
    </source>
</evidence>